<feature type="compositionally biased region" description="Polar residues" evidence="1">
    <location>
        <begin position="309"/>
        <end position="318"/>
    </location>
</feature>
<evidence type="ECO:0000313" key="2">
    <source>
        <dbReference type="EMBL" id="MFC6020258.1"/>
    </source>
</evidence>
<proteinExistence type="predicted"/>
<comment type="caution">
    <text evidence="2">The sequence shown here is derived from an EMBL/GenBank/DDBJ whole genome shotgun (WGS) entry which is preliminary data.</text>
</comment>
<dbReference type="EMBL" id="JBHSPR010000032">
    <property type="protein sequence ID" value="MFC6020258.1"/>
    <property type="molecule type" value="Genomic_DNA"/>
</dbReference>
<dbReference type="NCBIfam" id="NF038083">
    <property type="entry name" value="CU044_5270_fam"/>
    <property type="match status" value="1"/>
</dbReference>
<sequence length="352" mass="37605">MNDLDLMTEFRAELAPAHPEAMARARARLLTEAAPPVPALVSRTRRAWPAAGWSWQLVPAGGLVLALAVGLVAVGHGIAGSDVVGSDVAGSDVAGPPVSTLDAGTVLRLAAAQARQTPAVTPRSDQFVYVESVVAFHGYDADGRYIPPVRKHRQSWTSVDGTRDGWLDEKAYDPGHQGRPDLHLPLEASCRESGPGCVPAYLDNLPTDRDGMRAYLAANGPDDSPLDPWMFRRVGDLIQEGYVPPRSLAALFEATATIPGVVVLPNAVDPAGRRGVAVAMTADGFRTELIFDAKTHEYLGAREVKVSSREPTPATSGQHLWPPPGPRPEVNEVVGEVARTRIAIVDRARQLP</sequence>
<organism evidence="2 3">
    <name type="scientific">Plantactinospora solaniradicis</name>
    <dbReference type="NCBI Taxonomy" id="1723736"/>
    <lineage>
        <taxon>Bacteria</taxon>
        <taxon>Bacillati</taxon>
        <taxon>Actinomycetota</taxon>
        <taxon>Actinomycetes</taxon>
        <taxon>Micromonosporales</taxon>
        <taxon>Micromonosporaceae</taxon>
        <taxon>Plantactinospora</taxon>
    </lineage>
</organism>
<keyword evidence="3" id="KW-1185">Reference proteome</keyword>
<feature type="region of interest" description="Disordered" evidence="1">
    <location>
        <begin position="305"/>
        <end position="329"/>
    </location>
</feature>
<dbReference type="InterPro" id="IPR047789">
    <property type="entry name" value="CU044_5270-like"/>
</dbReference>
<gene>
    <name evidence="2" type="ORF">ACFP2T_29325</name>
</gene>
<protein>
    <submittedName>
        <fullName evidence="2">CU044_5270 family protein</fullName>
    </submittedName>
</protein>
<name>A0ABW1KIP5_9ACTN</name>
<dbReference type="RefSeq" id="WP_377427249.1">
    <property type="nucleotide sequence ID" value="NZ_JBHSPR010000032.1"/>
</dbReference>
<dbReference type="Proteomes" id="UP001596203">
    <property type="component" value="Unassembled WGS sequence"/>
</dbReference>
<accession>A0ABW1KIP5</accession>
<evidence type="ECO:0000313" key="3">
    <source>
        <dbReference type="Proteomes" id="UP001596203"/>
    </source>
</evidence>
<reference evidence="3" key="1">
    <citation type="journal article" date="2019" name="Int. J. Syst. Evol. Microbiol.">
        <title>The Global Catalogue of Microorganisms (GCM) 10K type strain sequencing project: providing services to taxonomists for standard genome sequencing and annotation.</title>
        <authorList>
            <consortium name="The Broad Institute Genomics Platform"/>
            <consortium name="The Broad Institute Genome Sequencing Center for Infectious Disease"/>
            <person name="Wu L."/>
            <person name="Ma J."/>
        </authorList>
    </citation>
    <scope>NUCLEOTIDE SEQUENCE [LARGE SCALE GENOMIC DNA]</scope>
    <source>
        <strain evidence="3">ZS-35-S2</strain>
    </source>
</reference>
<evidence type="ECO:0000256" key="1">
    <source>
        <dbReference type="SAM" id="MobiDB-lite"/>
    </source>
</evidence>